<reference evidence="1 2" key="1">
    <citation type="journal article" date="2015" name="Nat. Commun.">
        <title>Lucilia cuprina genome unlocks parasitic fly biology to underpin future interventions.</title>
        <authorList>
            <person name="Anstead C.A."/>
            <person name="Korhonen P.K."/>
            <person name="Young N.D."/>
            <person name="Hall R.S."/>
            <person name="Jex A.R."/>
            <person name="Murali S.C."/>
            <person name="Hughes D.S."/>
            <person name="Lee S.F."/>
            <person name="Perry T."/>
            <person name="Stroehlein A.J."/>
            <person name="Ansell B.R."/>
            <person name="Breugelmans B."/>
            <person name="Hofmann A."/>
            <person name="Qu J."/>
            <person name="Dugan S."/>
            <person name="Lee S.L."/>
            <person name="Chao H."/>
            <person name="Dinh H."/>
            <person name="Han Y."/>
            <person name="Doddapaneni H.V."/>
            <person name="Worley K.C."/>
            <person name="Muzny D.M."/>
            <person name="Ioannidis P."/>
            <person name="Waterhouse R.M."/>
            <person name="Zdobnov E.M."/>
            <person name="James P.J."/>
            <person name="Bagnall N.H."/>
            <person name="Kotze A.C."/>
            <person name="Gibbs R.A."/>
            <person name="Richards S."/>
            <person name="Batterham P."/>
            <person name="Gasser R.B."/>
        </authorList>
    </citation>
    <scope>NUCLEOTIDE SEQUENCE [LARGE SCALE GENOMIC DNA]</scope>
    <source>
        <strain evidence="1 2">LS</strain>
        <tissue evidence="1">Full body</tissue>
    </source>
</reference>
<accession>A0A0L0C7M1</accession>
<comment type="caution">
    <text evidence="1">The sequence shown here is derived from an EMBL/GenBank/DDBJ whole genome shotgun (WGS) entry which is preliminary data.</text>
</comment>
<sequence length="262" mass="30270">MEIEDVENLFKKLDKQYTGELIIFKAGLREWRRNINLPFICEKETLSANSQILDWLEKISEKLSNSGYSDCPLSTQTSGDNSICGTSLTNLLRNTVKGKLVLTFNEKNNYLDSKNQKTLVHCIIEKYIGTRSKLTYAEMQQWSYAICDFDVAMSVRPADNDFNAQYSLYNTMISFIIMDNIFNARVFKWFKVLSKIISYVDMENVSFLINDLFSLLGIGSKVILEKELEEYIGIERMIRIVSSRYVTSILILVVMISQLFIN</sequence>
<dbReference type="EMBL" id="JRES01000807">
    <property type="protein sequence ID" value="KNC28256.1"/>
    <property type="molecule type" value="Genomic_DNA"/>
</dbReference>
<dbReference type="AlphaFoldDB" id="A0A0L0C7M1"/>
<gene>
    <name evidence="1" type="ORF">FF38_05194</name>
</gene>
<keyword evidence="2" id="KW-1185">Reference proteome</keyword>
<evidence type="ECO:0000313" key="2">
    <source>
        <dbReference type="Proteomes" id="UP000037069"/>
    </source>
</evidence>
<dbReference type="OrthoDB" id="7755164at2759"/>
<protein>
    <submittedName>
        <fullName evidence="1">Uncharacterized protein</fullName>
    </submittedName>
</protein>
<name>A0A0L0C7M1_LUCCU</name>
<evidence type="ECO:0000313" key="1">
    <source>
        <dbReference type="EMBL" id="KNC28256.1"/>
    </source>
</evidence>
<organism evidence="1 2">
    <name type="scientific">Lucilia cuprina</name>
    <name type="common">Green bottle fly</name>
    <name type="synonym">Australian sheep blowfly</name>
    <dbReference type="NCBI Taxonomy" id="7375"/>
    <lineage>
        <taxon>Eukaryota</taxon>
        <taxon>Metazoa</taxon>
        <taxon>Ecdysozoa</taxon>
        <taxon>Arthropoda</taxon>
        <taxon>Hexapoda</taxon>
        <taxon>Insecta</taxon>
        <taxon>Pterygota</taxon>
        <taxon>Neoptera</taxon>
        <taxon>Endopterygota</taxon>
        <taxon>Diptera</taxon>
        <taxon>Brachycera</taxon>
        <taxon>Muscomorpha</taxon>
        <taxon>Oestroidea</taxon>
        <taxon>Calliphoridae</taxon>
        <taxon>Luciliinae</taxon>
        <taxon>Lucilia</taxon>
    </lineage>
</organism>
<proteinExistence type="predicted"/>
<dbReference type="Proteomes" id="UP000037069">
    <property type="component" value="Unassembled WGS sequence"/>
</dbReference>